<dbReference type="Gene3D" id="3.30.160.60">
    <property type="entry name" value="Classic Zinc Finger"/>
    <property type="match status" value="10"/>
</dbReference>
<dbReference type="FunFam" id="3.30.160.60:FF:002063">
    <property type="entry name" value="RB associated KRAB zinc finger"/>
    <property type="match status" value="1"/>
</dbReference>
<evidence type="ECO:0000256" key="1">
    <source>
        <dbReference type="ARBA" id="ARBA00004123"/>
    </source>
</evidence>
<feature type="domain" description="C2H2-type" evidence="16">
    <location>
        <begin position="502"/>
        <end position="529"/>
    </location>
</feature>
<feature type="compositionally biased region" description="Basic and acidic residues" evidence="15">
    <location>
        <begin position="1"/>
        <end position="17"/>
    </location>
</feature>
<keyword evidence="5" id="KW-0479">Metal-binding</keyword>
<dbReference type="InterPro" id="IPR003309">
    <property type="entry name" value="SCAN_dom"/>
</dbReference>
<dbReference type="InterPro" id="IPR013087">
    <property type="entry name" value="Znf_C2H2_type"/>
</dbReference>
<keyword evidence="3" id="KW-1017">Isopeptide bond</keyword>
<evidence type="ECO:0000256" key="2">
    <source>
        <dbReference type="ARBA" id="ARBA00006991"/>
    </source>
</evidence>
<evidence type="ECO:0000256" key="3">
    <source>
        <dbReference type="ARBA" id="ARBA00022499"/>
    </source>
</evidence>
<name>A0AA97J9Z7_EUBMA</name>
<evidence type="ECO:0000313" key="20">
    <source>
        <dbReference type="RefSeq" id="XP_054833531.1"/>
    </source>
</evidence>
<feature type="region of interest" description="Disordered" evidence="15">
    <location>
        <begin position="224"/>
        <end position="268"/>
    </location>
</feature>
<sequence>MKEEPESVDQEARKGPDATEAGSGSELWEGRLRKSLGEDFPPSDMQCQQFRHFCYQEAEGPREAYSRLHHLCHQWLKPERHSKKEILDLVVLEQFLAILPTEMQSWVRECGPESSSQAVSLAEDFLSTQADAKNQGQQVQEKIAQEHYHGADFPGEALKATVYSLPSPCAREKAAPVRSDGTLVTFEEVPVCFSEEEWALLNPDQRNLHKEVMEDNCQAVASLEADGLQEKPEKEPQELPSEREEQRRDNGTRRKRGSESSASQVAESQDILPHHTGIICPMCGKKFIHQSVFDVHWREHTGEKPYKCVDCGKRFAHCSRLSVHRRIHTGEKPHECADCGKSFAQNVHLTVHRRIHTGEKPYKCVDCGKSFAQSGQLTDHQRTHTGEKPYKCIDCGKSFSVSTKLTVHRRIHTGEKPYKCVDCGKSFAVSTKLTAHRRIHTGEKQYECVDCGKSFARGTDLTTHRRIHTGEKPYKCIDCGKSFARSTDFTVHRRIHTGEKPYKCEDCGKSFARSKDLTVHQRVHTGEKPYKCLDCEKIFARSKDLTVHRRIHAREKSYKY</sequence>
<organism evidence="19 20">
    <name type="scientific">Eublepharis macularius</name>
    <name type="common">Leopard gecko</name>
    <name type="synonym">Cyrtodactylus macularius</name>
    <dbReference type="NCBI Taxonomy" id="481883"/>
    <lineage>
        <taxon>Eukaryota</taxon>
        <taxon>Metazoa</taxon>
        <taxon>Chordata</taxon>
        <taxon>Craniata</taxon>
        <taxon>Vertebrata</taxon>
        <taxon>Euteleostomi</taxon>
        <taxon>Lepidosauria</taxon>
        <taxon>Squamata</taxon>
        <taxon>Bifurcata</taxon>
        <taxon>Gekkota</taxon>
        <taxon>Eublepharidae</taxon>
        <taxon>Eublepharinae</taxon>
        <taxon>Eublepharis</taxon>
    </lineage>
</organism>
<keyword evidence="10" id="KW-0805">Transcription regulation</keyword>
<evidence type="ECO:0000256" key="8">
    <source>
        <dbReference type="ARBA" id="ARBA00022833"/>
    </source>
</evidence>
<dbReference type="Gene3D" id="6.10.140.140">
    <property type="match status" value="1"/>
</dbReference>
<evidence type="ECO:0000313" key="19">
    <source>
        <dbReference type="Proteomes" id="UP001190640"/>
    </source>
</evidence>
<accession>A0AA97J9Z7</accession>
<dbReference type="SUPFAM" id="SSF47353">
    <property type="entry name" value="Retrovirus capsid dimerization domain-like"/>
    <property type="match status" value="1"/>
</dbReference>
<dbReference type="PROSITE" id="PS00028">
    <property type="entry name" value="ZINC_FINGER_C2H2_1"/>
    <property type="match status" value="10"/>
</dbReference>
<dbReference type="InterPro" id="IPR036051">
    <property type="entry name" value="KRAB_dom_sf"/>
</dbReference>
<keyword evidence="6" id="KW-0677">Repeat</keyword>
<feature type="domain" description="C2H2-type" evidence="16">
    <location>
        <begin position="530"/>
        <end position="557"/>
    </location>
</feature>
<evidence type="ECO:0000256" key="15">
    <source>
        <dbReference type="SAM" id="MobiDB-lite"/>
    </source>
</evidence>
<evidence type="ECO:0000256" key="14">
    <source>
        <dbReference type="PROSITE-ProRule" id="PRU00042"/>
    </source>
</evidence>
<dbReference type="KEGG" id="emc:129328469"/>
<dbReference type="SMART" id="SM00349">
    <property type="entry name" value="KRAB"/>
    <property type="match status" value="1"/>
</dbReference>
<proteinExistence type="inferred from homology"/>
<gene>
    <name evidence="20" type="primary">LOC129328469</name>
</gene>
<dbReference type="PROSITE" id="PS50157">
    <property type="entry name" value="ZINC_FINGER_C2H2_2"/>
    <property type="match status" value="10"/>
</dbReference>
<comment type="similarity">
    <text evidence="2">Belongs to the krueppel C2H2-type zinc-finger protein family.</text>
</comment>
<dbReference type="SMART" id="SM00355">
    <property type="entry name" value="ZnF_C2H2"/>
    <property type="match status" value="10"/>
</dbReference>
<feature type="domain" description="C2H2-type" evidence="16">
    <location>
        <begin position="474"/>
        <end position="501"/>
    </location>
</feature>
<evidence type="ECO:0000256" key="11">
    <source>
        <dbReference type="ARBA" id="ARBA00023125"/>
    </source>
</evidence>
<evidence type="ECO:0000256" key="12">
    <source>
        <dbReference type="ARBA" id="ARBA00023163"/>
    </source>
</evidence>
<feature type="domain" description="C2H2-type" evidence="16">
    <location>
        <begin position="418"/>
        <end position="445"/>
    </location>
</feature>
<dbReference type="InterPro" id="IPR036236">
    <property type="entry name" value="Znf_C2H2_sf"/>
</dbReference>
<dbReference type="FunFam" id="3.30.160.60:FF:000951">
    <property type="entry name" value="Zinc finger protein 8"/>
    <property type="match status" value="2"/>
</dbReference>
<dbReference type="Pfam" id="PF02023">
    <property type="entry name" value="SCAN"/>
    <property type="match status" value="1"/>
</dbReference>
<evidence type="ECO:0000259" key="18">
    <source>
        <dbReference type="PROSITE" id="PS50805"/>
    </source>
</evidence>
<evidence type="ECO:0000259" key="17">
    <source>
        <dbReference type="PROSITE" id="PS50804"/>
    </source>
</evidence>
<feature type="domain" description="C2H2-type" evidence="16">
    <location>
        <begin position="390"/>
        <end position="417"/>
    </location>
</feature>
<feature type="domain" description="C2H2-type" evidence="16">
    <location>
        <begin position="362"/>
        <end position="389"/>
    </location>
</feature>
<dbReference type="AlphaFoldDB" id="A0AA97J9Z7"/>
<feature type="domain" description="KRAB" evidence="18">
    <location>
        <begin position="184"/>
        <end position="273"/>
    </location>
</feature>
<dbReference type="PROSITE" id="PS50805">
    <property type="entry name" value="KRAB"/>
    <property type="match status" value="1"/>
</dbReference>
<dbReference type="FunFam" id="1.10.4020.10:FF:000005">
    <property type="entry name" value="Uncharacterized protein"/>
    <property type="match status" value="1"/>
</dbReference>
<dbReference type="PANTHER" id="PTHR23235:SF152">
    <property type="entry name" value="SI:DKEY-210J14.3"/>
    <property type="match status" value="1"/>
</dbReference>
<keyword evidence="8" id="KW-0862">Zinc</keyword>
<dbReference type="Pfam" id="PF01352">
    <property type="entry name" value="KRAB"/>
    <property type="match status" value="1"/>
</dbReference>
<keyword evidence="4" id="KW-0597">Phosphoprotein</keyword>
<dbReference type="GO" id="GO:0000981">
    <property type="term" value="F:DNA-binding transcription factor activity, RNA polymerase II-specific"/>
    <property type="evidence" value="ECO:0007669"/>
    <property type="project" value="TreeGrafter"/>
</dbReference>
<feature type="region of interest" description="Disordered" evidence="15">
    <location>
        <begin position="1"/>
        <end position="39"/>
    </location>
</feature>
<dbReference type="GeneID" id="129328469"/>
<feature type="compositionally biased region" description="Basic and acidic residues" evidence="15">
    <location>
        <begin position="228"/>
        <end position="252"/>
    </location>
</feature>
<dbReference type="SUPFAM" id="SSF57667">
    <property type="entry name" value="beta-beta-alpha zinc fingers"/>
    <property type="match status" value="5"/>
</dbReference>
<keyword evidence="13" id="KW-0539">Nucleus</keyword>
<keyword evidence="19" id="KW-1185">Reference proteome</keyword>
<evidence type="ECO:0000256" key="5">
    <source>
        <dbReference type="ARBA" id="ARBA00022723"/>
    </source>
</evidence>
<feature type="compositionally biased region" description="Basic and acidic residues" evidence="15">
    <location>
        <begin position="28"/>
        <end position="37"/>
    </location>
</feature>
<keyword evidence="11" id="KW-0238">DNA-binding</keyword>
<dbReference type="InterPro" id="IPR001909">
    <property type="entry name" value="KRAB"/>
</dbReference>
<dbReference type="Gene3D" id="1.10.4020.10">
    <property type="entry name" value="DNA breaking-rejoining enzymes"/>
    <property type="match status" value="1"/>
</dbReference>
<dbReference type="GO" id="GO:0008270">
    <property type="term" value="F:zinc ion binding"/>
    <property type="evidence" value="ECO:0007669"/>
    <property type="project" value="UniProtKB-KW"/>
</dbReference>
<dbReference type="GO" id="GO:0005634">
    <property type="term" value="C:nucleus"/>
    <property type="evidence" value="ECO:0007669"/>
    <property type="project" value="UniProtKB-SubCell"/>
</dbReference>
<dbReference type="CDD" id="cd07765">
    <property type="entry name" value="KRAB_A-box"/>
    <property type="match status" value="1"/>
</dbReference>
<keyword evidence="12" id="KW-0804">Transcription</keyword>
<dbReference type="PANTHER" id="PTHR23235">
    <property type="entry name" value="KRUEPPEL-LIKE TRANSCRIPTION FACTOR"/>
    <property type="match status" value="1"/>
</dbReference>
<feature type="domain" description="C2H2-type" evidence="16">
    <location>
        <begin position="278"/>
        <end position="305"/>
    </location>
</feature>
<dbReference type="SUPFAM" id="SSF109640">
    <property type="entry name" value="KRAB domain (Kruppel-associated box)"/>
    <property type="match status" value="1"/>
</dbReference>
<dbReference type="Proteomes" id="UP001190640">
    <property type="component" value="Chromosome 4"/>
</dbReference>
<feature type="domain" description="C2H2-type" evidence="16">
    <location>
        <begin position="446"/>
        <end position="473"/>
    </location>
</feature>
<dbReference type="InterPro" id="IPR038269">
    <property type="entry name" value="SCAN_sf"/>
</dbReference>
<protein>
    <submittedName>
        <fullName evidence="20">Zinc finger protein with KRAB and SCAN domains 7-like</fullName>
    </submittedName>
</protein>
<feature type="compositionally biased region" description="Low complexity" evidence="15">
    <location>
        <begin position="259"/>
        <end position="268"/>
    </location>
</feature>
<comment type="subcellular location">
    <subcellularLocation>
        <location evidence="1">Nucleus</location>
    </subcellularLocation>
</comment>
<evidence type="ECO:0000256" key="13">
    <source>
        <dbReference type="ARBA" id="ARBA00023242"/>
    </source>
</evidence>
<dbReference type="SMART" id="SM00431">
    <property type="entry name" value="SCAN"/>
    <property type="match status" value="1"/>
</dbReference>
<dbReference type="FunFam" id="3.30.160.60:FF:002343">
    <property type="entry name" value="Zinc finger protein 33A"/>
    <property type="match status" value="3"/>
</dbReference>
<feature type="domain" description="C2H2-type" evidence="16">
    <location>
        <begin position="334"/>
        <end position="361"/>
    </location>
</feature>
<evidence type="ECO:0000256" key="4">
    <source>
        <dbReference type="ARBA" id="ARBA00022553"/>
    </source>
</evidence>
<dbReference type="FunFam" id="3.30.160.60:FF:000862">
    <property type="entry name" value="zinc finger protein 697"/>
    <property type="match status" value="1"/>
</dbReference>
<keyword evidence="7 14" id="KW-0863">Zinc-finger</keyword>
<evidence type="ECO:0000259" key="16">
    <source>
        <dbReference type="PROSITE" id="PS50157"/>
    </source>
</evidence>
<feature type="domain" description="C2H2-type" evidence="16">
    <location>
        <begin position="306"/>
        <end position="333"/>
    </location>
</feature>
<evidence type="ECO:0000256" key="9">
    <source>
        <dbReference type="ARBA" id="ARBA00022843"/>
    </source>
</evidence>
<dbReference type="GO" id="GO:0000978">
    <property type="term" value="F:RNA polymerase II cis-regulatory region sequence-specific DNA binding"/>
    <property type="evidence" value="ECO:0007669"/>
    <property type="project" value="TreeGrafter"/>
</dbReference>
<evidence type="ECO:0000256" key="6">
    <source>
        <dbReference type="ARBA" id="ARBA00022737"/>
    </source>
</evidence>
<keyword evidence="9" id="KW-0832">Ubl conjugation</keyword>
<evidence type="ECO:0000256" key="7">
    <source>
        <dbReference type="ARBA" id="ARBA00022771"/>
    </source>
</evidence>
<dbReference type="RefSeq" id="XP_054833531.1">
    <property type="nucleotide sequence ID" value="XM_054977556.1"/>
</dbReference>
<dbReference type="PROSITE" id="PS50804">
    <property type="entry name" value="SCAN_BOX"/>
    <property type="match status" value="1"/>
</dbReference>
<dbReference type="CDD" id="cd07936">
    <property type="entry name" value="SCAN"/>
    <property type="match status" value="1"/>
</dbReference>
<dbReference type="FunFam" id="3.30.160.60:FF:000358">
    <property type="entry name" value="zinc finger protein 24"/>
    <property type="match status" value="1"/>
</dbReference>
<evidence type="ECO:0000256" key="10">
    <source>
        <dbReference type="ARBA" id="ARBA00023015"/>
    </source>
</evidence>
<dbReference type="Pfam" id="PF00096">
    <property type="entry name" value="zf-C2H2"/>
    <property type="match status" value="10"/>
</dbReference>
<reference evidence="20" key="1">
    <citation type="submission" date="2025-08" db="UniProtKB">
        <authorList>
            <consortium name="RefSeq"/>
        </authorList>
    </citation>
    <scope>IDENTIFICATION</scope>
    <source>
        <tissue evidence="20">Blood</tissue>
    </source>
</reference>
<feature type="domain" description="SCAN box" evidence="17">
    <location>
        <begin position="48"/>
        <end position="125"/>
    </location>
</feature>
<dbReference type="FunFam" id="3.30.160.60:FF:001997">
    <property type="entry name" value="Uncharacterized protein"/>
    <property type="match status" value="1"/>
</dbReference>